<proteinExistence type="predicted"/>
<name>A0A918CKQ8_9DEIO</name>
<gene>
    <name evidence="1" type="ORF">GCM10008957_45030</name>
</gene>
<dbReference type="AlphaFoldDB" id="A0A918CKQ8"/>
<dbReference type="InterPro" id="IPR016024">
    <property type="entry name" value="ARM-type_fold"/>
</dbReference>
<dbReference type="Proteomes" id="UP000603865">
    <property type="component" value="Unassembled WGS sequence"/>
</dbReference>
<reference evidence="1" key="1">
    <citation type="journal article" date="2014" name="Int. J. Syst. Evol. Microbiol.">
        <title>Complete genome sequence of Corynebacterium casei LMG S-19264T (=DSM 44701T), isolated from a smear-ripened cheese.</title>
        <authorList>
            <consortium name="US DOE Joint Genome Institute (JGI-PGF)"/>
            <person name="Walter F."/>
            <person name="Albersmeier A."/>
            <person name="Kalinowski J."/>
            <person name="Ruckert C."/>
        </authorList>
    </citation>
    <scope>NUCLEOTIDE SEQUENCE</scope>
    <source>
        <strain evidence="1">JCM 31311</strain>
    </source>
</reference>
<dbReference type="SUPFAM" id="SSF48371">
    <property type="entry name" value="ARM repeat"/>
    <property type="match status" value="1"/>
</dbReference>
<protein>
    <recommendedName>
        <fullName evidence="3">HEAT repeat domain-containing protein</fullName>
    </recommendedName>
</protein>
<accession>A0A918CKQ8</accession>
<evidence type="ECO:0000313" key="1">
    <source>
        <dbReference type="EMBL" id="GGR28913.1"/>
    </source>
</evidence>
<dbReference type="Gene3D" id="1.25.10.10">
    <property type="entry name" value="Leucine-rich Repeat Variant"/>
    <property type="match status" value="1"/>
</dbReference>
<reference evidence="1" key="2">
    <citation type="submission" date="2020-09" db="EMBL/GenBank/DDBJ databases">
        <authorList>
            <person name="Sun Q."/>
            <person name="Ohkuma M."/>
        </authorList>
    </citation>
    <scope>NUCLEOTIDE SEQUENCE</scope>
    <source>
        <strain evidence="1">JCM 31311</strain>
    </source>
</reference>
<sequence length="492" mass="54602">MLLLLACVMSGHVFPTDLQFAEAIRLAWDMQDDRELLAQFEQVPLALLPHFDEWTRRWVWYFPAPHGFAVLDRLTPEQGRQFLELPGLVYALACHRNGRVRSDAVPLLAQLGSVVALGLLLVRVNDWAAPVRAYARAALLALLPHVSLRRWLQVFPLVTRLVQDVRSPDPALVQQIVALFLTPDGERVLRAQYSSLPQDVRRALTNLLLNGPEPLPLPLLLRFTRDRLPVVRLAAVRALPTVHLSPFLHDRDGAVRTLALRRLLPTLTREEAAQQCVVALLDPQERVRLLAGYTLRQHGQDIRAAYRQITPDTLSEPQLRGWIAGLASEGRQEDAALIRPFLTHASARVRLEALHAAGTLDPVGSRAALIAGVLDSRRVSRTALRLMQKAGLLTSSDLLEDLLAQATTQALKRQVIRSAVYLGRFEAAKLLLRWRGGLASELTDQIDALLVSLLEGYGRTHYARPPAELLAQLSAASAHAGPALRRVLAAYS</sequence>
<dbReference type="InterPro" id="IPR011989">
    <property type="entry name" value="ARM-like"/>
</dbReference>
<evidence type="ECO:0008006" key="3">
    <source>
        <dbReference type="Google" id="ProtNLM"/>
    </source>
</evidence>
<keyword evidence="2" id="KW-1185">Reference proteome</keyword>
<evidence type="ECO:0000313" key="2">
    <source>
        <dbReference type="Proteomes" id="UP000603865"/>
    </source>
</evidence>
<comment type="caution">
    <text evidence="1">The sequence shown here is derived from an EMBL/GenBank/DDBJ whole genome shotgun (WGS) entry which is preliminary data.</text>
</comment>
<dbReference type="EMBL" id="BMQL01000045">
    <property type="protein sequence ID" value="GGR28913.1"/>
    <property type="molecule type" value="Genomic_DNA"/>
</dbReference>
<organism evidence="1 2">
    <name type="scientific">Deinococcus ruber</name>
    <dbReference type="NCBI Taxonomy" id="1848197"/>
    <lineage>
        <taxon>Bacteria</taxon>
        <taxon>Thermotogati</taxon>
        <taxon>Deinococcota</taxon>
        <taxon>Deinococci</taxon>
        <taxon>Deinococcales</taxon>
        <taxon>Deinococcaceae</taxon>
        <taxon>Deinococcus</taxon>
    </lineage>
</organism>